<keyword evidence="3" id="KW-1185">Reference proteome</keyword>
<dbReference type="Pfam" id="PF16137">
    <property type="entry name" value="DUF4845"/>
    <property type="match status" value="1"/>
</dbReference>
<dbReference type="RefSeq" id="WP_159267893.1">
    <property type="nucleotide sequence ID" value="NZ_CACSIK010000001.1"/>
</dbReference>
<dbReference type="EMBL" id="CACSIK010000001">
    <property type="protein sequence ID" value="CAA0087347.1"/>
    <property type="molecule type" value="Genomic_DNA"/>
</dbReference>
<evidence type="ECO:0008006" key="5">
    <source>
        <dbReference type="Google" id="ProtNLM"/>
    </source>
</evidence>
<evidence type="ECO:0000313" key="1">
    <source>
        <dbReference type="EMBL" id="CAA0087347.1"/>
    </source>
</evidence>
<evidence type="ECO:0000313" key="3">
    <source>
        <dbReference type="Proteomes" id="UP000435877"/>
    </source>
</evidence>
<sequence length="123" mass="13913">MKTKQAGMGMIATLLVLTVVIVFATLAVKLAPIYVDYWTLTRIINDVIEEERGSEVTPAAIRRDLSNRFVTNRVESIALRDIKISSEKEGILIDARYEKRTPVMFNVDAVVHFDEAMFVIPRS</sequence>
<dbReference type="EMBL" id="CACSIM010000005">
    <property type="protein sequence ID" value="CAA0114609.1"/>
    <property type="molecule type" value="Genomic_DNA"/>
</dbReference>
<evidence type="ECO:0000313" key="2">
    <source>
        <dbReference type="EMBL" id="CAA0114609.1"/>
    </source>
</evidence>
<organism evidence="1 3">
    <name type="scientific">Zhongshania aliphaticivorans</name>
    <dbReference type="NCBI Taxonomy" id="1470434"/>
    <lineage>
        <taxon>Bacteria</taxon>
        <taxon>Pseudomonadati</taxon>
        <taxon>Pseudomonadota</taxon>
        <taxon>Gammaproteobacteria</taxon>
        <taxon>Cellvibrionales</taxon>
        <taxon>Spongiibacteraceae</taxon>
        <taxon>Zhongshania</taxon>
    </lineage>
</organism>
<dbReference type="Proteomes" id="UP000435877">
    <property type="component" value="Unassembled WGS sequence"/>
</dbReference>
<proteinExistence type="predicted"/>
<protein>
    <recommendedName>
        <fullName evidence="5">DUF4845 domain-containing protein</fullName>
    </recommendedName>
</protein>
<accession>A0A5S9NB30</accession>
<gene>
    <name evidence="1" type="ORF">IHBHHGIJ_01284</name>
    <name evidence="2" type="ORF">KFEGEMFD_03024</name>
</gene>
<name>A0A5S9NB30_9GAMM</name>
<dbReference type="Proteomes" id="UP000439591">
    <property type="component" value="Unassembled WGS sequence"/>
</dbReference>
<evidence type="ECO:0000313" key="4">
    <source>
        <dbReference type="Proteomes" id="UP000439591"/>
    </source>
</evidence>
<dbReference type="InterPro" id="IPR032314">
    <property type="entry name" value="DUF4845"/>
</dbReference>
<dbReference type="OrthoDB" id="6367393at2"/>
<dbReference type="AlphaFoldDB" id="A0A5S9NB30"/>
<reference evidence="3 4" key="1">
    <citation type="submission" date="2019-11" db="EMBL/GenBank/DDBJ databases">
        <authorList>
            <person name="Holert J."/>
        </authorList>
    </citation>
    <scope>NUCLEOTIDE SEQUENCE [LARGE SCALE GENOMIC DNA]</scope>
    <source>
        <strain evidence="2">BC3_2A</strain>
        <strain evidence="1">SB11_1A</strain>
    </source>
</reference>